<feature type="domain" description="4Fe-4S ferredoxin-type" evidence="4">
    <location>
        <begin position="110"/>
        <end position="140"/>
    </location>
</feature>
<dbReference type="InterPro" id="IPR050340">
    <property type="entry name" value="Cytosolic_Fe-S_CAF"/>
</dbReference>
<dbReference type="Pfam" id="PF02906">
    <property type="entry name" value="Fe_hyd_lg_C"/>
    <property type="match status" value="1"/>
</dbReference>
<evidence type="ECO:0000256" key="3">
    <source>
        <dbReference type="ARBA" id="ARBA00023014"/>
    </source>
</evidence>
<dbReference type="InterPro" id="IPR027631">
    <property type="entry name" value="Mono_FeFe_hydrog"/>
</dbReference>
<dbReference type="InterPro" id="IPR017900">
    <property type="entry name" value="4Fe4S_Fe_S_CS"/>
</dbReference>
<feature type="domain" description="4Fe-4S ferredoxin-type" evidence="4">
    <location>
        <begin position="141"/>
        <end position="170"/>
    </location>
</feature>
<name>A0A3G9J6R4_9FIRM</name>
<dbReference type="Proteomes" id="UP000268059">
    <property type="component" value="Chromosome"/>
</dbReference>
<dbReference type="InterPro" id="IPR017896">
    <property type="entry name" value="4Fe4S_Fe-S-bd"/>
</dbReference>
<sequence length="510" mass="55331">MKGVDTQKSRIRHMVFTEVARLAYEGGGPEKLDELPYKIIPGEIATYRDSIFLERAIVGERLRAAMGLSLQSMTEHETFSQGVDESMIAKKYYEPPLIDIIKFACHRCPQKRVFVTNGCQGCLEHPCQEVCPKGAISMVNGKSFIDQSKCIKCGMCMKACQYNAIIKQERPCEAACGVGAISCDEYGRADIDQSKCVACGMCLASCPFAAIVDKGQIYQTIKATQGKDPVYAIVAPAIAGQFGKELTNEKMRGAFQALGFTDVLEVAMGADLCTVEEAKDFLKEVPAELSFMGTSCCPAWSIMAKKLFPDHAKNISMALTPMVLTARLLKKSEPNAKICFVGPCLSKKQEAARKSIKSYVDFTLTFEEVAGMFDAKGVDFAKIPDGMPLVQASSDGRGFAASGGVANAVAHAIRELDPDREIKVASAEGLADCKKLMRDATRGKYDGYLIEGMACPGGCIGGAGTLQSVMKSTRSLKTSQKEAKFSESIESNFTNLIEDLENFNEDVVDD</sequence>
<keyword evidence="2" id="KW-0408">Iron</keyword>
<dbReference type="KEGG" id="ebm:SG0102_13200"/>
<dbReference type="PROSITE" id="PS00198">
    <property type="entry name" value="4FE4S_FER_1"/>
    <property type="match status" value="1"/>
</dbReference>
<dbReference type="PANTHER" id="PTHR11615">
    <property type="entry name" value="NITRATE, FORMATE, IRON DEHYDROGENASE"/>
    <property type="match status" value="1"/>
</dbReference>
<dbReference type="InterPro" id="IPR004108">
    <property type="entry name" value="Fe_hydrogenase_lsu_C"/>
</dbReference>
<protein>
    <submittedName>
        <fullName evidence="5">Iron hydrogenase</fullName>
    </submittedName>
</protein>
<dbReference type="RefSeq" id="WP_125119260.1">
    <property type="nucleotide sequence ID" value="NZ_AP019309.1"/>
</dbReference>
<dbReference type="Gene3D" id="3.40.50.1780">
    <property type="match status" value="1"/>
</dbReference>
<dbReference type="CDD" id="cd10549">
    <property type="entry name" value="MtMvhB_like"/>
    <property type="match status" value="1"/>
</dbReference>
<keyword evidence="1" id="KW-0479">Metal-binding</keyword>
<evidence type="ECO:0000256" key="2">
    <source>
        <dbReference type="ARBA" id="ARBA00023004"/>
    </source>
</evidence>
<dbReference type="GO" id="GO:0051536">
    <property type="term" value="F:iron-sulfur cluster binding"/>
    <property type="evidence" value="ECO:0007669"/>
    <property type="project" value="UniProtKB-KW"/>
</dbReference>
<dbReference type="Gene3D" id="3.40.950.10">
    <property type="entry name" value="Fe-only Hydrogenase (Larger Subunit), Chain L, domain 3"/>
    <property type="match status" value="2"/>
</dbReference>
<gene>
    <name evidence="5" type="ORF">SG0102_13200</name>
</gene>
<dbReference type="Pfam" id="PF00037">
    <property type="entry name" value="Fer4"/>
    <property type="match status" value="2"/>
</dbReference>
<organism evidence="5 6">
    <name type="scientific">Intestinibaculum porci</name>
    <dbReference type="NCBI Taxonomy" id="2487118"/>
    <lineage>
        <taxon>Bacteria</taxon>
        <taxon>Bacillati</taxon>
        <taxon>Bacillota</taxon>
        <taxon>Erysipelotrichia</taxon>
        <taxon>Erysipelotrichales</taxon>
        <taxon>Erysipelotrichaceae</taxon>
        <taxon>Intestinibaculum</taxon>
    </lineage>
</organism>
<keyword evidence="6" id="KW-1185">Reference proteome</keyword>
<dbReference type="OrthoDB" id="9798098at2"/>
<dbReference type="InterPro" id="IPR009016">
    <property type="entry name" value="Fe_hydrogenase"/>
</dbReference>
<dbReference type="Gene3D" id="3.30.70.20">
    <property type="match status" value="2"/>
</dbReference>
<dbReference type="AlphaFoldDB" id="A0A3G9J6R4"/>
<dbReference type="SUPFAM" id="SSF53920">
    <property type="entry name" value="Fe-only hydrogenase"/>
    <property type="match status" value="1"/>
</dbReference>
<dbReference type="SUPFAM" id="SSF54862">
    <property type="entry name" value="4Fe-4S ferredoxins"/>
    <property type="match status" value="1"/>
</dbReference>
<dbReference type="EMBL" id="AP019309">
    <property type="protein sequence ID" value="BBH26386.1"/>
    <property type="molecule type" value="Genomic_DNA"/>
</dbReference>
<dbReference type="InParanoid" id="A0A3G9J6R4"/>
<proteinExistence type="predicted"/>
<dbReference type="NCBIfam" id="TIGR04105">
    <property type="entry name" value="FeFe_hydrog_B1"/>
    <property type="match status" value="1"/>
</dbReference>
<evidence type="ECO:0000259" key="4">
    <source>
        <dbReference type="PROSITE" id="PS51379"/>
    </source>
</evidence>
<keyword evidence="3" id="KW-0411">Iron-sulfur</keyword>
<feature type="domain" description="4Fe-4S ferredoxin-type" evidence="4">
    <location>
        <begin position="187"/>
        <end position="216"/>
    </location>
</feature>
<dbReference type="PROSITE" id="PS51379">
    <property type="entry name" value="4FE4S_FER_2"/>
    <property type="match status" value="3"/>
</dbReference>
<evidence type="ECO:0000256" key="1">
    <source>
        <dbReference type="ARBA" id="ARBA00022723"/>
    </source>
</evidence>
<evidence type="ECO:0000313" key="6">
    <source>
        <dbReference type="Proteomes" id="UP000268059"/>
    </source>
</evidence>
<accession>A0A3G9J6R4</accession>
<dbReference type="GO" id="GO:0046872">
    <property type="term" value="F:metal ion binding"/>
    <property type="evidence" value="ECO:0007669"/>
    <property type="project" value="UniProtKB-KW"/>
</dbReference>
<reference evidence="5 6" key="1">
    <citation type="submission" date="2018-11" db="EMBL/GenBank/DDBJ databases">
        <title>Novel Erysipelotrichaceae bacterium isolated from small intestine of a swine.</title>
        <authorList>
            <person name="Kim J.S."/>
            <person name="Choe H."/>
            <person name="Lee Y.R."/>
            <person name="Kim K.M."/>
            <person name="Park D.S."/>
        </authorList>
    </citation>
    <scope>NUCLEOTIDE SEQUENCE [LARGE SCALE GENOMIC DNA]</scope>
    <source>
        <strain evidence="5 6">SG0102</strain>
    </source>
</reference>
<evidence type="ECO:0000313" key="5">
    <source>
        <dbReference type="EMBL" id="BBH26386.1"/>
    </source>
</evidence>